<dbReference type="InterPro" id="IPR036249">
    <property type="entry name" value="Thioredoxin-like_sf"/>
</dbReference>
<dbReference type="AlphaFoldDB" id="A0A6G0X981"/>
<dbReference type="NCBIfam" id="TIGR01126">
    <property type="entry name" value="pdi_dom"/>
    <property type="match status" value="1"/>
</dbReference>
<dbReference type="PRINTS" id="PR00421">
    <property type="entry name" value="THIOREDOXIN"/>
</dbReference>
<protein>
    <recommendedName>
        <fullName evidence="7">Thioredoxin domain-containing protein</fullName>
    </recommendedName>
</protein>
<dbReference type="Proteomes" id="UP000481153">
    <property type="component" value="Unassembled WGS sequence"/>
</dbReference>
<dbReference type="CDD" id="cd03001">
    <property type="entry name" value="PDI_a_P5"/>
    <property type="match status" value="1"/>
</dbReference>
<evidence type="ECO:0000313" key="9">
    <source>
        <dbReference type="Proteomes" id="UP000481153"/>
    </source>
</evidence>
<keyword evidence="2 6" id="KW-0732">Signal</keyword>
<evidence type="ECO:0000256" key="6">
    <source>
        <dbReference type="SAM" id="SignalP"/>
    </source>
</evidence>
<reference evidence="8 9" key="1">
    <citation type="submission" date="2019-07" db="EMBL/GenBank/DDBJ databases">
        <title>Genomics analysis of Aphanomyces spp. identifies a new class of oomycete effector associated with host adaptation.</title>
        <authorList>
            <person name="Gaulin E."/>
        </authorList>
    </citation>
    <scope>NUCLEOTIDE SEQUENCE [LARGE SCALE GENOMIC DNA]</scope>
    <source>
        <strain evidence="8 9">ATCC 201684</strain>
    </source>
</reference>
<dbReference type="PROSITE" id="PS51352">
    <property type="entry name" value="THIOREDOXIN_2"/>
    <property type="match status" value="1"/>
</dbReference>
<evidence type="ECO:0000256" key="3">
    <source>
        <dbReference type="ARBA" id="ARBA00022737"/>
    </source>
</evidence>
<accession>A0A6G0X981</accession>
<dbReference type="GO" id="GO:0015035">
    <property type="term" value="F:protein-disulfide reductase activity"/>
    <property type="evidence" value="ECO:0007669"/>
    <property type="project" value="TreeGrafter"/>
</dbReference>
<sequence length="393" mass="44267">MKGIMVAVALFLFMGACVAQVHELTSKNFNQLVLQSGDYWLVEFYAPWCGHCKKLEPEWKAAAKQLKSKAKLGAVDCTKHEELAQQFGITGFPTIKEFGKDKKKPQEYRGGRQASDIVQYVQSSPHAGLADTVALLTYTDMYAFFDSKLPSVLVMGRNKNKKGNPRWLEELSQLHQSKARFGFIPGQDEKVAKHFGFTEEDRPLVLVAQGTQYAWTKLTRAERIKEDVQAFIKQSLKALVNPSPIPSFPPPEDTSPKKKPPIALHQIDESTFEQACLEKSSTLSVVCIPPSSASASSLDLKAVAKQFRRDPLAFFSVDAQNTKFISRLHVWLELPQSETDRCIVFKRGRQIRIADVDNIQDTAKLEKFLSQVLDGLQTFRPVTTPFNYEHTEL</sequence>
<dbReference type="PROSITE" id="PS51257">
    <property type="entry name" value="PROKAR_LIPOPROTEIN"/>
    <property type="match status" value="1"/>
</dbReference>
<name>A0A6G0X981_9STRA</name>
<keyword evidence="3" id="KW-0677">Repeat</keyword>
<organism evidence="8 9">
    <name type="scientific">Aphanomyces euteiches</name>
    <dbReference type="NCBI Taxonomy" id="100861"/>
    <lineage>
        <taxon>Eukaryota</taxon>
        <taxon>Sar</taxon>
        <taxon>Stramenopiles</taxon>
        <taxon>Oomycota</taxon>
        <taxon>Saprolegniomycetes</taxon>
        <taxon>Saprolegniales</taxon>
        <taxon>Verrucalvaceae</taxon>
        <taxon>Aphanomyces</taxon>
    </lineage>
</organism>
<dbReference type="GO" id="GO:0034976">
    <property type="term" value="P:response to endoplasmic reticulum stress"/>
    <property type="evidence" value="ECO:0007669"/>
    <property type="project" value="TreeGrafter"/>
</dbReference>
<keyword evidence="4" id="KW-0256">Endoplasmic reticulum</keyword>
<feature type="chain" id="PRO_5026176341" description="Thioredoxin domain-containing protein" evidence="6">
    <location>
        <begin position="20"/>
        <end position="393"/>
    </location>
</feature>
<dbReference type="PROSITE" id="PS00194">
    <property type="entry name" value="THIOREDOXIN_1"/>
    <property type="match status" value="1"/>
</dbReference>
<dbReference type="Pfam" id="PF00085">
    <property type="entry name" value="Thioredoxin"/>
    <property type="match status" value="1"/>
</dbReference>
<dbReference type="InterPro" id="IPR017937">
    <property type="entry name" value="Thioredoxin_CS"/>
</dbReference>
<comment type="similarity">
    <text evidence="1 5">Belongs to the protein disulfide isomerase family.</text>
</comment>
<evidence type="ECO:0000259" key="7">
    <source>
        <dbReference type="PROSITE" id="PS51352"/>
    </source>
</evidence>
<evidence type="ECO:0000256" key="2">
    <source>
        <dbReference type="ARBA" id="ARBA00022729"/>
    </source>
</evidence>
<dbReference type="GO" id="GO:0003756">
    <property type="term" value="F:protein disulfide isomerase activity"/>
    <property type="evidence" value="ECO:0007669"/>
    <property type="project" value="InterPro"/>
</dbReference>
<comment type="caution">
    <text evidence="8">The sequence shown here is derived from an EMBL/GenBank/DDBJ whole genome shotgun (WGS) entry which is preliminary data.</text>
</comment>
<gene>
    <name evidence="8" type="ORF">Ae201684_007547</name>
</gene>
<dbReference type="InterPro" id="IPR013766">
    <property type="entry name" value="Thioredoxin_domain"/>
</dbReference>
<evidence type="ECO:0000313" key="8">
    <source>
        <dbReference type="EMBL" id="KAF0736537.1"/>
    </source>
</evidence>
<dbReference type="VEuPathDB" id="FungiDB:AeMF1_006321"/>
<dbReference type="InterPro" id="IPR005788">
    <property type="entry name" value="PDI_thioredoxin-like_dom"/>
</dbReference>
<feature type="signal peptide" evidence="6">
    <location>
        <begin position="1"/>
        <end position="19"/>
    </location>
</feature>
<keyword evidence="9" id="KW-1185">Reference proteome</keyword>
<evidence type="ECO:0000256" key="4">
    <source>
        <dbReference type="ARBA" id="ARBA00022824"/>
    </source>
</evidence>
<dbReference type="PANTHER" id="PTHR45815:SF3">
    <property type="entry name" value="PROTEIN DISULFIDE-ISOMERASE A6"/>
    <property type="match status" value="1"/>
</dbReference>
<dbReference type="PANTHER" id="PTHR45815">
    <property type="entry name" value="PROTEIN DISULFIDE-ISOMERASE A6"/>
    <property type="match status" value="1"/>
</dbReference>
<dbReference type="GO" id="GO:0005788">
    <property type="term" value="C:endoplasmic reticulum lumen"/>
    <property type="evidence" value="ECO:0007669"/>
    <property type="project" value="TreeGrafter"/>
</dbReference>
<dbReference type="Gene3D" id="3.40.30.10">
    <property type="entry name" value="Glutaredoxin"/>
    <property type="match status" value="2"/>
</dbReference>
<proteinExistence type="inferred from homology"/>
<dbReference type="EMBL" id="VJMJ01000089">
    <property type="protein sequence ID" value="KAF0736537.1"/>
    <property type="molecule type" value="Genomic_DNA"/>
</dbReference>
<evidence type="ECO:0000256" key="5">
    <source>
        <dbReference type="RuleBase" id="RU004208"/>
    </source>
</evidence>
<dbReference type="SUPFAM" id="SSF52833">
    <property type="entry name" value="Thioredoxin-like"/>
    <property type="match status" value="1"/>
</dbReference>
<evidence type="ECO:0000256" key="1">
    <source>
        <dbReference type="ARBA" id="ARBA00006347"/>
    </source>
</evidence>
<feature type="domain" description="Thioredoxin" evidence="7">
    <location>
        <begin position="1"/>
        <end position="126"/>
    </location>
</feature>